<feature type="compositionally biased region" description="Acidic residues" evidence="6">
    <location>
        <begin position="311"/>
        <end position="329"/>
    </location>
</feature>
<name>A0A7S2KI96_BIGNA</name>
<feature type="zinc finger region" description="C3H1-type" evidence="5">
    <location>
        <begin position="103"/>
        <end position="125"/>
    </location>
</feature>
<dbReference type="AlphaFoldDB" id="A0A7S2KI96"/>
<dbReference type="PROSITE" id="PS50103">
    <property type="entry name" value="ZF_C3H1"/>
    <property type="match status" value="1"/>
</dbReference>
<dbReference type="GO" id="GO:0071006">
    <property type="term" value="C:U2-type catalytic step 1 spliceosome"/>
    <property type="evidence" value="ECO:0007669"/>
    <property type="project" value="TreeGrafter"/>
</dbReference>
<evidence type="ECO:0000256" key="5">
    <source>
        <dbReference type="PROSITE-ProRule" id="PRU00723"/>
    </source>
</evidence>
<feature type="domain" description="C3H1-type" evidence="7">
    <location>
        <begin position="103"/>
        <end position="125"/>
    </location>
</feature>
<feature type="compositionally biased region" description="Polar residues" evidence="6">
    <location>
        <begin position="364"/>
        <end position="379"/>
    </location>
</feature>
<dbReference type="GO" id="GO:0000974">
    <property type="term" value="C:Prp19 complex"/>
    <property type="evidence" value="ECO:0007669"/>
    <property type="project" value="TreeGrafter"/>
</dbReference>
<feature type="region of interest" description="Disordered" evidence="6">
    <location>
        <begin position="285"/>
        <end position="379"/>
    </location>
</feature>
<evidence type="ECO:0000256" key="1">
    <source>
        <dbReference type="ARBA" id="ARBA00022723"/>
    </source>
</evidence>
<reference evidence="8" key="1">
    <citation type="submission" date="2021-01" db="EMBL/GenBank/DDBJ databases">
        <authorList>
            <person name="Corre E."/>
            <person name="Pelletier E."/>
            <person name="Niang G."/>
            <person name="Scheremetjew M."/>
            <person name="Finn R."/>
            <person name="Kale V."/>
            <person name="Holt S."/>
            <person name="Cochrane G."/>
            <person name="Meng A."/>
            <person name="Brown T."/>
            <person name="Cohen L."/>
        </authorList>
    </citation>
    <scope>NUCLEOTIDE SEQUENCE</scope>
    <source>
        <strain evidence="8">CCMP1258.1</strain>
    </source>
</reference>
<evidence type="ECO:0000259" key="7">
    <source>
        <dbReference type="PROSITE" id="PS50103"/>
    </source>
</evidence>
<proteinExistence type="predicted"/>
<dbReference type="PANTHER" id="PTHR14089">
    <property type="entry name" value="PRE-MRNA-SPLICING FACTOR RBM22"/>
    <property type="match status" value="1"/>
</dbReference>
<keyword evidence="2 5" id="KW-0863">Zinc-finger</keyword>
<feature type="compositionally biased region" description="Polar residues" evidence="6">
    <location>
        <begin position="1"/>
        <end position="17"/>
    </location>
</feature>
<protein>
    <recommendedName>
        <fullName evidence="7">C3H1-type domain-containing protein</fullName>
    </recommendedName>
</protein>
<evidence type="ECO:0000256" key="3">
    <source>
        <dbReference type="ARBA" id="ARBA00022833"/>
    </source>
</evidence>
<keyword evidence="1 5" id="KW-0479">Metal-binding</keyword>
<accession>A0A7S2KI96</accession>
<keyword evidence="4" id="KW-0694">RNA-binding</keyword>
<dbReference type="SUPFAM" id="SSF54928">
    <property type="entry name" value="RNA-binding domain, RBD"/>
    <property type="match status" value="1"/>
</dbReference>
<keyword evidence="3 5" id="KW-0862">Zinc</keyword>
<dbReference type="EMBL" id="HBHA01000577">
    <property type="protein sequence ID" value="CAD9577296.1"/>
    <property type="molecule type" value="Transcribed_RNA"/>
</dbReference>
<dbReference type="InterPro" id="IPR012677">
    <property type="entry name" value="Nucleotide-bd_a/b_plait_sf"/>
</dbReference>
<feature type="region of interest" description="Disordered" evidence="6">
    <location>
        <begin position="1"/>
        <end position="81"/>
    </location>
</feature>
<dbReference type="GO" id="GO:0017070">
    <property type="term" value="F:U6 snRNA binding"/>
    <property type="evidence" value="ECO:0007669"/>
    <property type="project" value="TreeGrafter"/>
</dbReference>
<dbReference type="GO" id="GO:0071007">
    <property type="term" value="C:U2-type catalytic step 2 spliceosome"/>
    <property type="evidence" value="ECO:0007669"/>
    <property type="project" value="TreeGrafter"/>
</dbReference>
<dbReference type="GO" id="GO:0036002">
    <property type="term" value="F:pre-mRNA binding"/>
    <property type="evidence" value="ECO:0007669"/>
    <property type="project" value="TreeGrafter"/>
</dbReference>
<evidence type="ECO:0000256" key="2">
    <source>
        <dbReference type="ARBA" id="ARBA00022771"/>
    </source>
</evidence>
<dbReference type="InterPro" id="IPR035979">
    <property type="entry name" value="RBD_domain_sf"/>
</dbReference>
<dbReference type="InterPro" id="IPR032297">
    <property type="entry name" value="Torus"/>
</dbReference>
<organism evidence="8">
    <name type="scientific">Bigelowiella natans</name>
    <name type="common">Pedinomonas minutissima</name>
    <name type="synonym">Chlorarachnion sp. (strain CCMP621)</name>
    <dbReference type="NCBI Taxonomy" id="227086"/>
    <lineage>
        <taxon>Eukaryota</taxon>
        <taxon>Sar</taxon>
        <taxon>Rhizaria</taxon>
        <taxon>Cercozoa</taxon>
        <taxon>Chlorarachniophyceae</taxon>
        <taxon>Bigelowiella</taxon>
    </lineage>
</organism>
<evidence type="ECO:0000313" key="8">
    <source>
        <dbReference type="EMBL" id="CAD9577296.1"/>
    </source>
</evidence>
<dbReference type="InterPro" id="IPR000571">
    <property type="entry name" value="Znf_CCCH"/>
</dbReference>
<sequence>MQTAWKIPSESSSQTSPGGADAPTNLGEEEVEGSKDAKKNKPSRKRDRRQISDWVDFSDLLEDDDGNLDETPPHERVEEAPTKLNLSTDICETEGSLLGAPWVCLHFTRGHCEAGPKCAYLHRVPTERDSNACDPRRDIFGRRRRINRDGDLCGLNKSLCLPNIPAHLQQGGWGKISGVLKKELGNYGPIKAIRPKPNHNIVFIEFSYRCAAEFVKEVMKGQPINLPGIPNFLVHLRWATDPRHLRASLVLERAEKARKEIKDSTLPSWAAQYPDWQQSAYIAQMQGSNGQSRELSYPDTSEQYDGAADAQEGEMDDPTVIPEDIDDAPNDASLQRNSVGAAFDATAEGKSQGSRKSAIKGPETDSNGGDASHNLAKSSNSFISAIQKVRADYNEKQLVQSEDNMSLSLLAGYGSDDD</sequence>
<evidence type="ECO:0000256" key="4">
    <source>
        <dbReference type="ARBA" id="ARBA00022884"/>
    </source>
</evidence>
<gene>
    <name evidence="8" type="ORF">BIGN1055_LOCUS380</name>
</gene>
<evidence type="ECO:0000256" key="6">
    <source>
        <dbReference type="SAM" id="MobiDB-lite"/>
    </source>
</evidence>
<feature type="compositionally biased region" description="Basic and acidic residues" evidence="6">
    <location>
        <begin position="71"/>
        <end position="81"/>
    </location>
</feature>
<dbReference type="GO" id="GO:0008270">
    <property type="term" value="F:zinc ion binding"/>
    <property type="evidence" value="ECO:0007669"/>
    <property type="project" value="UniProtKB-KW"/>
</dbReference>
<dbReference type="Gene3D" id="3.30.70.330">
    <property type="match status" value="1"/>
</dbReference>
<dbReference type="InterPro" id="IPR039171">
    <property type="entry name" value="Cwc2/Slt11"/>
</dbReference>
<dbReference type="Pfam" id="PF16131">
    <property type="entry name" value="Torus"/>
    <property type="match status" value="1"/>
</dbReference>
<feature type="compositionally biased region" description="Polar residues" evidence="6">
    <location>
        <begin position="285"/>
        <end position="303"/>
    </location>
</feature>
<feature type="compositionally biased region" description="Acidic residues" evidence="6">
    <location>
        <begin position="59"/>
        <end position="68"/>
    </location>
</feature>